<evidence type="ECO:0000256" key="1">
    <source>
        <dbReference type="SAM" id="SignalP"/>
    </source>
</evidence>
<dbReference type="AlphaFoldDB" id="A0A0G2HSU6"/>
<dbReference type="Pfam" id="PF08881">
    <property type="entry name" value="CVNH"/>
    <property type="match status" value="1"/>
</dbReference>
<organism evidence="3 4">
    <name type="scientific">Diaporthe ampelina</name>
    <dbReference type="NCBI Taxonomy" id="1214573"/>
    <lineage>
        <taxon>Eukaryota</taxon>
        <taxon>Fungi</taxon>
        <taxon>Dikarya</taxon>
        <taxon>Ascomycota</taxon>
        <taxon>Pezizomycotina</taxon>
        <taxon>Sordariomycetes</taxon>
        <taxon>Sordariomycetidae</taxon>
        <taxon>Diaporthales</taxon>
        <taxon>Diaporthaceae</taxon>
        <taxon>Diaporthe</taxon>
    </lineage>
</organism>
<proteinExistence type="predicted"/>
<dbReference type="SUPFAM" id="SSF51322">
    <property type="entry name" value="Cyanovirin-N"/>
    <property type="match status" value="1"/>
</dbReference>
<reference evidence="3 4" key="2">
    <citation type="submission" date="2015-05" db="EMBL/GenBank/DDBJ databases">
        <authorList>
            <person name="Morales-Cruz A."/>
            <person name="Amrine K.C."/>
            <person name="Cantu D."/>
        </authorList>
    </citation>
    <scope>NUCLEOTIDE SEQUENCE [LARGE SCALE GENOMIC DNA]</scope>
    <source>
        <strain evidence="3">DA912</strain>
    </source>
</reference>
<dbReference type="InterPro" id="IPR011058">
    <property type="entry name" value="Cyanovirin-N"/>
</dbReference>
<evidence type="ECO:0000259" key="2">
    <source>
        <dbReference type="Pfam" id="PF08881"/>
    </source>
</evidence>
<dbReference type="OrthoDB" id="4480031at2759"/>
<gene>
    <name evidence="3" type="ORF">UCDDA912_g02095</name>
</gene>
<keyword evidence="4" id="KW-1185">Reference proteome</keyword>
<dbReference type="InterPro" id="IPR036673">
    <property type="entry name" value="Cyanovirin-N_sf"/>
</dbReference>
<keyword evidence="1" id="KW-0732">Signal</keyword>
<reference evidence="3 4" key="1">
    <citation type="submission" date="2015-05" db="EMBL/GenBank/DDBJ databases">
        <title>Distinctive expansion of gene families associated with plant cell wall degradation and secondary metabolism in the genomes of grapevine trunk pathogens.</title>
        <authorList>
            <person name="Lawrence D.P."/>
            <person name="Travadon R."/>
            <person name="Rolshausen P.E."/>
            <person name="Baumgartner K."/>
        </authorList>
    </citation>
    <scope>NUCLEOTIDE SEQUENCE [LARGE SCALE GENOMIC DNA]</scope>
    <source>
        <strain evidence="3">DA912</strain>
    </source>
</reference>
<evidence type="ECO:0000313" key="4">
    <source>
        <dbReference type="Proteomes" id="UP000034680"/>
    </source>
</evidence>
<comment type="caution">
    <text evidence="3">The sequence shown here is derived from an EMBL/GenBank/DDBJ whole genome shotgun (WGS) entry which is preliminary data.</text>
</comment>
<protein>
    <recommendedName>
        <fullName evidence="2">Cyanovirin-N domain-containing protein</fullName>
    </recommendedName>
</protein>
<accession>A0A0G2HSU6</accession>
<dbReference type="Gene3D" id="2.30.60.10">
    <property type="entry name" value="Cyanovirin-N"/>
    <property type="match status" value="1"/>
</dbReference>
<dbReference type="Proteomes" id="UP000034680">
    <property type="component" value="Unassembled WGS sequence"/>
</dbReference>
<sequence>MPAKHAITAAIAVIAHGATAAFNTSCSWWYIHDKVTLTGDCVDSTSSTRARVVSNLDLNECIGVDTTANAMVWQTSGDAFHMLCSDCGMQNSEYVMQCDCTDILTGGKTSSSVDLNDHITVSEQGWLSC</sequence>
<dbReference type="EMBL" id="LCUC01000066">
    <property type="protein sequence ID" value="KKY37878.1"/>
    <property type="molecule type" value="Genomic_DNA"/>
</dbReference>
<feature type="chain" id="PRO_5002545309" description="Cyanovirin-N domain-containing protein" evidence="1">
    <location>
        <begin position="21"/>
        <end position="129"/>
    </location>
</feature>
<evidence type="ECO:0000313" key="3">
    <source>
        <dbReference type="EMBL" id="KKY37878.1"/>
    </source>
</evidence>
<name>A0A0G2HSU6_9PEZI</name>
<feature type="domain" description="Cyanovirin-N" evidence="2">
    <location>
        <begin position="22"/>
        <end position="120"/>
    </location>
</feature>
<feature type="signal peptide" evidence="1">
    <location>
        <begin position="1"/>
        <end position="20"/>
    </location>
</feature>